<sequence length="781" mass="84895">MNALTPEELQEANSLASRIEAIEAHTAAAAEAEAQGVQVEEEDYADEEVEDNGASCVLCPDNADPSTCLLYLDGFVASLANTERRTVQETMFGIKCQDTANAEDCAQMLDSHYIRMDTETRLHLLLNSCESGPLLQSVSSRFGTEPMELTSLKNLLPWNWKNPWKKQKKSEPAPAPAEEEEAVVEVTEEPEPLETDEPVVEPTGEALDMPTEVPEATEEVTAPTADIEGESADELIDEIAASSDVDASDLLPSSSADEEDTSSALAPVVAPVAHEADECVLCSRTDPACLLYLYAFVASLSVEAQATIHRTIFNGADTCMEGEDDDDCLYRLDDKFDSLSAEDRLDLLKTSCAAGAMLPYIAGRLGVSPEELAGIKDLLPWNWRPSEADFNPEAVRSEGAIVEKIVAKETAPRSDGTQAPCILCPEGDDSVCLLRLYEFVSSLPYQERQAVHQSIFGEDSCSGAKKELECVKYLDQQFVQMDPRKRLELLTDSCVNGPLYQYITDQIIGLAPGQMLFGLSPMEMWSVQPGFPKPREQLTSLIQVPQLPVDFNLIYSYSFEMPNPEAELLGRTDMGLWDSNLVEGGEGKGEDLTWPWKDVIPPGTVAEDKLAPDLNVLEVEPQVHGLSFSYDGAAMLSYNFLGSDELHTMIKGGNKGGKGKLSYDLSGDSLELDKGKVSYDLSGFLEAQDGAGFDLTEDQMMRLSSQVGRQAGLKPFGSYLRSGLELDEISTAPGLSPLGAAIALIKEGGVSSILVLVGVVVMSLGMVIRSRERRRDGYASL</sequence>
<dbReference type="AlphaFoldDB" id="A0A7S2UZC0"/>
<feature type="compositionally biased region" description="Low complexity" evidence="1">
    <location>
        <begin position="244"/>
        <end position="255"/>
    </location>
</feature>
<feature type="region of interest" description="Disordered" evidence="1">
    <location>
        <begin position="164"/>
        <end position="227"/>
    </location>
</feature>
<name>A0A7S2UZC0_9STRA</name>
<dbReference type="EMBL" id="HBHR01012849">
    <property type="protein sequence ID" value="CAD9864133.1"/>
    <property type="molecule type" value="Transcribed_RNA"/>
</dbReference>
<evidence type="ECO:0000313" key="3">
    <source>
        <dbReference type="EMBL" id="CAD9864133.1"/>
    </source>
</evidence>
<protein>
    <submittedName>
        <fullName evidence="3">Uncharacterized protein</fullName>
    </submittedName>
</protein>
<feature type="compositionally biased region" description="Acidic residues" evidence="1">
    <location>
        <begin position="177"/>
        <end position="199"/>
    </location>
</feature>
<reference evidence="3" key="1">
    <citation type="submission" date="2021-01" db="EMBL/GenBank/DDBJ databases">
        <authorList>
            <person name="Corre E."/>
            <person name="Pelletier E."/>
            <person name="Niang G."/>
            <person name="Scheremetjew M."/>
            <person name="Finn R."/>
            <person name="Kale V."/>
            <person name="Holt S."/>
            <person name="Cochrane G."/>
            <person name="Meng A."/>
            <person name="Brown T."/>
            <person name="Cohen L."/>
        </authorList>
    </citation>
    <scope>NUCLEOTIDE SEQUENCE</scope>
    <source>
        <strain evidence="3">CCMP1661</strain>
    </source>
</reference>
<keyword evidence="2" id="KW-0472">Membrane</keyword>
<organism evidence="3">
    <name type="scientific">Fibrocapsa japonica</name>
    <dbReference type="NCBI Taxonomy" id="94617"/>
    <lineage>
        <taxon>Eukaryota</taxon>
        <taxon>Sar</taxon>
        <taxon>Stramenopiles</taxon>
        <taxon>Ochrophyta</taxon>
        <taxon>Raphidophyceae</taxon>
        <taxon>Chattonellales</taxon>
        <taxon>Chattonellaceae</taxon>
        <taxon>Fibrocapsa</taxon>
    </lineage>
</organism>
<feature type="transmembrane region" description="Helical" evidence="2">
    <location>
        <begin position="749"/>
        <end position="768"/>
    </location>
</feature>
<feature type="compositionally biased region" description="Low complexity" evidence="1">
    <location>
        <begin position="210"/>
        <end position="225"/>
    </location>
</feature>
<gene>
    <name evidence="3" type="ORF">FJAP1339_LOCUS6281</name>
</gene>
<accession>A0A7S2UZC0</accession>
<proteinExistence type="predicted"/>
<keyword evidence="2" id="KW-1133">Transmembrane helix</keyword>
<feature type="region of interest" description="Disordered" evidence="1">
    <location>
        <begin position="244"/>
        <end position="263"/>
    </location>
</feature>
<keyword evidence="2" id="KW-0812">Transmembrane</keyword>
<evidence type="ECO:0000256" key="1">
    <source>
        <dbReference type="SAM" id="MobiDB-lite"/>
    </source>
</evidence>
<evidence type="ECO:0000256" key="2">
    <source>
        <dbReference type="SAM" id="Phobius"/>
    </source>
</evidence>